<sequence length="51" mass="5602">MWDHMILHRPAGVSNVVFKNLLRIASYGLLSVCFVSASATHCSDSRSPNGR</sequence>
<protein>
    <submittedName>
        <fullName evidence="1">Uncharacterized protein</fullName>
    </submittedName>
</protein>
<dbReference type="OrthoDB" id="3358371at2759"/>
<evidence type="ECO:0000313" key="1">
    <source>
        <dbReference type="EMBL" id="KAE8335654.1"/>
    </source>
</evidence>
<name>A0A5N6XR33_9EURO</name>
<dbReference type="EMBL" id="ML737212">
    <property type="protein sequence ID" value="KAE8335654.1"/>
    <property type="molecule type" value="Genomic_DNA"/>
</dbReference>
<dbReference type="Proteomes" id="UP000325558">
    <property type="component" value="Unassembled WGS sequence"/>
</dbReference>
<gene>
    <name evidence="1" type="ORF">BDV24DRAFT_143373</name>
</gene>
<dbReference type="AlphaFoldDB" id="A0A5N6XR33"/>
<organism evidence="1">
    <name type="scientific">Aspergillus arachidicola</name>
    <dbReference type="NCBI Taxonomy" id="656916"/>
    <lineage>
        <taxon>Eukaryota</taxon>
        <taxon>Fungi</taxon>
        <taxon>Dikarya</taxon>
        <taxon>Ascomycota</taxon>
        <taxon>Pezizomycotina</taxon>
        <taxon>Eurotiomycetes</taxon>
        <taxon>Eurotiomycetidae</taxon>
        <taxon>Eurotiales</taxon>
        <taxon>Aspergillaceae</taxon>
        <taxon>Aspergillus</taxon>
        <taxon>Aspergillus subgen. Circumdati</taxon>
    </lineage>
</organism>
<proteinExistence type="predicted"/>
<accession>A0A5N6XR33</accession>
<reference evidence="1" key="1">
    <citation type="submission" date="2019-04" db="EMBL/GenBank/DDBJ databases">
        <title>Friends and foes A comparative genomics study of 23 Aspergillus species from section Flavi.</title>
        <authorList>
            <consortium name="DOE Joint Genome Institute"/>
            <person name="Kjaerbolling I."/>
            <person name="Vesth T."/>
            <person name="Frisvad J.C."/>
            <person name="Nybo J.L."/>
            <person name="Theobald S."/>
            <person name="Kildgaard S."/>
            <person name="Isbrandt T."/>
            <person name="Kuo A."/>
            <person name="Sato A."/>
            <person name="Lyhne E.K."/>
            <person name="Kogle M.E."/>
            <person name="Wiebenga A."/>
            <person name="Kun R.S."/>
            <person name="Lubbers R.J."/>
            <person name="Makela M.R."/>
            <person name="Barry K."/>
            <person name="Chovatia M."/>
            <person name="Clum A."/>
            <person name="Daum C."/>
            <person name="Haridas S."/>
            <person name="He G."/>
            <person name="LaButti K."/>
            <person name="Lipzen A."/>
            <person name="Mondo S."/>
            <person name="Riley R."/>
            <person name="Salamov A."/>
            <person name="Simmons B.A."/>
            <person name="Magnuson J.K."/>
            <person name="Henrissat B."/>
            <person name="Mortensen U.H."/>
            <person name="Larsen T.O."/>
            <person name="Devries R.P."/>
            <person name="Grigoriev I.V."/>
            <person name="Machida M."/>
            <person name="Baker S.E."/>
            <person name="Andersen M.R."/>
        </authorList>
    </citation>
    <scope>NUCLEOTIDE SEQUENCE</scope>
    <source>
        <strain evidence="1">CBS 117612</strain>
    </source>
</reference>